<feature type="region of interest" description="Disordered" evidence="8">
    <location>
        <begin position="408"/>
        <end position="431"/>
    </location>
</feature>
<keyword evidence="6 7" id="KW-0539">Nucleus</keyword>
<evidence type="ECO:0000259" key="10">
    <source>
        <dbReference type="Pfam" id="PF08638"/>
    </source>
</evidence>
<dbReference type="GO" id="GO:0003712">
    <property type="term" value="F:transcription coregulator activity"/>
    <property type="evidence" value="ECO:0007669"/>
    <property type="project" value="UniProtKB-UniRule"/>
</dbReference>
<comment type="subcellular location">
    <subcellularLocation>
        <location evidence="1 7">Nucleus</location>
    </subcellularLocation>
</comment>
<dbReference type="InterPro" id="IPR055114">
    <property type="entry name" value="Med14_RM6"/>
</dbReference>
<dbReference type="Pfam" id="PF08638">
    <property type="entry name" value="Med14"/>
    <property type="match status" value="1"/>
</dbReference>
<dbReference type="PANTHER" id="PTHR12809:SF2">
    <property type="entry name" value="MEDIATOR OF RNA POLYMERASE II TRANSCRIPTION SUBUNIT 14"/>
    <property type="match status" value="1"/>
</dbReference>
<evidence type="ECO:0000256" key="4">
    <source>
        <dbReference type="ARBA" id="ARBA00023159"/>
    </source>
</evidence>
<feature type="signal peptide" evidence="9">
    <location>
        <begin position="1"/>
        <end position="15"/>
    </location>
</feature>
<evidence type="ECO:0000256" key="8">
    <source>
        <dbReference type="SAM" id="MobiDB-lite"/>
    </source>
</evidence>
<comment type="subunit">
    <text evidence="7">Component of the Mediator complex.</text>
</comment>
<dbReference type="GO" id="GO:0016592">
    <property type="term" value="C:mediator complex"/>
    <property type="evidence" value="ECO:0007669"/>
    <property type="project" value="UniProtKB-UniRule"/>
</dbReference>
<dbReference type="InterPro" id="IPR056879">
    <property type="entry name" value="RM3_Med14"/>
</dbReference>
<evidence type="ECO:0000256" key="7">
    <source>
        <dbReference type="RuleBase" id="RU365082"/>
    </source>
</evidence>
<evidence type="ECO:0000313" key="14">
    <source>
        <dbReference type="WBParaSite" id="PTRK_0001644100.1"/>
    </source>
</evidence>
<evidence type="ECO:0000256" key="1">
    <source>
        <dbReference type="ARBA" id="ARBA00004123"/>
    </source>
</evidence>
<accession>A0A0N5A492</accession>
<dbReference type="InterPro" id="IPR013947">
    <property type="entry name" value="Mediator_Med14"/>
</dbReference>
<keyword evidence="4 7" id="KW-0010">Activator</keyword>
<name>A0A0N5A492_PARTI</name>
<dbReference type="STRING" id="131310.A0A0N5A492"/>
<evidence type="ECO:0000256" key="3">
    <source>
        <dbReference type="ARBA" id="ARBA00023015"/>
    </source>
</evidence>
<protein>
    <recommendedName>
        <fullName evidence="7">Mediator of RNA polymerase II transcription subunit 14</fullName>
    </recommendedName>
    <alternativeName>
        <fullName evidence="7">Mediator complex subunit 14</fullName>
    </alternativeName>
</protein>
<dbReference type="PANTHER" id="PTHR12809">
    <property type="entry name" value="MEDIATOR COMPLEX SUBUNIT"/>
    <property type="match status" value="1"/>
</dbReference>
<feature type="chain" id="PRO_5013266392" description="Mediator of RNA polymerase II transcription subunit 14" evidence="9">
    <location>
        <begin position="16"/>
        <end position="1704"/>
    </location>
</feature>
<evidence type="ECO:0000259" key="11">
    <source>
        <dbReference type="Pfam" id="PF22984"/>
    </source>
</evidence>
<comment type="similarity">
    <text evidence="2 7">Belongs to the Mediator complex subunit 14 family.</text>
</comment>
<dbReference type="Proteomes" id="UP000038045">
    <property type="component" value="Unplaced"/>
</dbReference>
<sequence>MLLLYIFLLIPISSIHETIKKSCFEHYVLFVCDKSQFIGFYENEQLSIIDVFYNNNYEADERTFVTVTGQGSYAETNHFEVVKPNDENSLNNQILNIIKMPKRNGTITYHTILVDMIHTVDLSDIKIFTNYPTIVLFIGSELQDIKKTKIVLKMLELESLNNLKILSIVFNNQYMKIAKFLTDDINDNFLYNVTDQKRYDKVNKWILEKICYESGEVTTVTTTPTFISTITHSPSTFTTSQKPKKCNNYLIFAIDTTSNILNIDEFTFMKTTLEYNVSLLITDIKKVAIDSFDIKYNRRYNFNDIKTVEEFMMNIYIIKQRNDSSLSLLFKRMNTLHIPHDSTLSTFIFIAQNDKKEIEKSVVDGKILKNKGSLNFIMMKSNITRDDLSLLHPSNTFRWNLTSSIMSDDSNYSDDSSSDTKDEGGKYISNDKLSGGLKRKWNSEGGDSKNRNMKDMELEELLSDLPVVSHQQHNHGMIPFGMLLQFASHKISQELIVLSELIPKAYDQSKKISLVEFSFVTMNLFSKILAIVKWYTYFKKYRLCTPIQNFLDLQSQIFRDTADALCGIARVELAGARLPYFEMQAALNNIWGEHNILPLAIKKRFVPDPPISSGEQPIILSKLNQVLKNRLSLISSKIPVSITEITIKNGTATFKVIGEYEVTLTLLSAEVAAKWTILHIKILVEQHDIGYGTQLVHPLQLHNIHQHLQRLMYESKNPINTMHDFMHKFCLSLQLDVLYCEATQLTRKQYFRKLLIEKYDIEKGELLICYWPNFDDKKRVYPSEYKIRISHSKSPSYRGLRVYHIPYRAGMPQLDTNTGRLSLCTLINTSSSIRANDKLLALKQKLSIVNPMAGSYISGCSIRTIIFPLIEDSKLLDDEYLTFKVNLYTGAYHCSSSFLKPLKNIKELNDALNGIGSIKQIRELINEIRVNLFMEKYSAIIKIHYLIISEITLPEKARKYFSEIKDAKLCVRFHHDLPYYCVFVFVKDTDCSIVISQYTIFKNCRGDFVITPFMYESKKCHANVAKNNVEEVYDVNDYHPIIHFEDEIKDLILTMDMSIRHKRLEEDFMRKGVSLDEFNIKQPYGDTVVNIVNIPSIPLNDSAFFRTIVKIRMLCDNRIKVLWPFECTVRNVPIISDFFEYTSSDEFPVYLYGKKNLYILNRSSSSLYVTNANIDIVSTNFIEKMTTFAMMYKQIEHFSHSYYNFYRRYCNIKFFSFHKLVIAYGKDRDQLMYLTYKPSRKQYLISFGQDNTRKFSLGYDSNEPSNFTNYINAHNIVSYKLSEMTKKNYFLTELIHYLVNTSDTLTHLYRSIKPVIKSTEIFGQISREMVFFTQEYQLELYCQSEYFFKIVTGTISLGIFIYDSNSVFLKDCSYGEPMLVGLERFIKTQTDGVRVESLFKMTSSERNNYYGASRRVFRLPSIAFKKLTVPHSVEKNYSVLGKYIANIRAFDKLRIIFTQRKEKTIFKGCNIRINHVQRTSYYIKVIYQGAQLPKQINPPTIHFTVYLEPNTFNIKAKIEYDGSIKPPVEAIKKIEEYFEKTLSHGNCPQGVYSFMNILRLTYPTFFSNIAALMNWELNPQPTHFYRLKLDLISNDHRNPDNTVQYSPSFLIEEKSFRVLVPITLRPQKLQKNKNVDSSRIKLNAVWDINKNSFFVHKPSTDLLKSINDKITKQNELTKDSKDCNIESCVRIILTNNFEKLETQK</sequence>
<dbReference type="InterPro" id="IPR055122">
    <property type="entry name" value="Med14_N"/>
</dbReference>
<evidence type="ECO:0000256" key="6">
    <source>
        <dbReference type="ARBA" id="ARBA00023242"/>
    </source>
</evidence>
<feature type="domain" description="Mediator of RNA polymerase II transcription subunit 14 RM3" evidence="12">
    <location>
        <begin position="826"/>
        <end position="936"/>
    </location>
</feature>
<evidence type="ECO:0000256" key="9">
    <source>
        <dbReference type="SAM" id="SignalP"/>
    </source>
</evidence>
<keyword evidence="3 7" id="KW-0805">Transcription regulation</keyword>
<dbReference type="GO" id="GO:0070847">
    <property type="term" value="C:core mediator complex"/>
    <property type="evidence" value="ECO:0007669"/>
    <property type="project" value="TreeGrafter"/>
</dbReference>
<evidence type="ECO:0000256" key="5">
    <source>
        <dbReference type="ARBA" id="ARBA00023163"/>
    </source>
</evidence>
<organism evidence="13 14">
    <name type="scientific">Parastrongyloides trichosuri</name>
    <name type="common">Possum-specific nematode worm</name>
    <dbReference type="NCBI Taxonomy" id="131310"/>
    <lineage>
        <taxon>Eukaryota</taxon>
        <taxon>Metazoa</taxon>
        <taxon>Ecdysozoa</taxon>
        <taxon>Nematoda</taxon>
        <taxon>Chromadorea</taxon>
        <taxon>Rhabditida</taxon>
        <taxon>Tylenchina</taxon>
        <taxon>Panagrolaimomorpha</taxon>
        <taxon>Strongyloidoidea</taxon>
        <taxon>Strongyloididae</taxon>
        <taxon>Parastrongyloides</taxon>
    </lineage>
</organism>
<evidence type="ECO:0000259" key="12">
    <source>
        <dbReference type="Pfam" id="PF25065"/>
    </source>
</evidence>
<comment type="function">
    <text evidence="7">Component of the Mediator complex, a coactivator involved in the regulated transcription of nearly all RNA polymerase II-dependent genes. Mediator functions as a bridge to convey information from gene-specific regulatory proteins to the basal RNA polymerase II transcription machinery. Mediator is recruited to promoters by direct interactions with regulatory proteins and serves as a scaffold for the assembly of a functional preinitiation complex with RNA polymerase II and the general transcription factors.</text>
</comment>
<dbReference type="Pfam" id="PF25065">
    <property type="entry name" value="RM3_Med14"/>
    <property type="match status" value="1"/>
</dbReference>
<dbReference type="WBParaSite" id="PTRK_0001644100.1">
    <property type="protein sequence ID" value="PTRK_0001644100.1"/>
    <property type="gene ID" value="PTRK_0001644100"/>
</dbReference>
<keyword evidence="5 7" id="KW-0804">Transcription</keyword>
<feature type="domain" description="Mediator complex subunit MED14 N-terminal" evidence="10">
    <location>
        <begin position="477"/>
        <end position="666"/>
    </location>
</feature>
<keyword evidence="9" id="KW-0732">Signal</keyword>
<evidence type="ECO:0000313" key="13">
    <source>
        <dbReference type="Proteomes" id="UP000038045"/>
    </source>
</evidence>
<evidence type="ECO:0000256" key="2">
    <source>
        <dbReference type="ARBA" id="ARBA00007813"/>
    </source>
</evidence>
<keyword evidence="13" id="KW-1185">Reference proteome</keyword>
<reference evidence="14" key="1">
    <citation type="submission" date="2017-02" db="UniProtKB">
        <authorList>
            <consortium name="WormBaseParasite"/>
        </authorList>
    </citation>
    <scope>IDENTIFICATION</scope>
</reference>
<proteinExistence type="inferred from homology"/>
<dbReference type="Pfam" id="PF22984">
    <property type="entry name" value="RM6_Med14"/>
    <property type="match status" value="1"/>
</dbReference>
<dbReference type="GO" id="GO:0006357">
    <property type="term" value="P:regulation of transcription by RNA polymerase II"/>
    <property type="evidence" value="ECO:0007669"/>
    <property type="project" value="InterPro"/>
</dbReference>
<feature type="domain" description="Mediator of RNA polymerase II transcription subunit 14 RM6" evidence="11">
    <location>
        <begin position="1209"/>
        <end position="1250"/>
    </location>
</feature>